<name>A0A6N4Q7V1_9LEPT</name>
<gene>
    <name evidence="1" type="ORF">EHQ18_18375</name>
</gene>
<reference evidence="1" key="1">
    <citation type="journal article" date="2019" name="PLoS Negl. Trop. Dis.">
        <title>Revisiting the worldwide diversity of Leptospira species in the environment.</title>
        <authorList>
            <person name="Vincent A.T."/>
            <person name="Schiettekatte O."/>
            <person name="Bourhy P."/>
            <person name="Veyrier F.J."/>
            <person name="Picardeau M."/>
        </authorList>
    </citation>
    <scope>NUCLEOTIDE SEQUENCE [LARGE SCALE GENOMIC DNA]</scope>
    <source>
        <strain evidence="1">201800293</strain>
    </source>
</reference>
<evidence type="ECO:0000313" key="2">
    <source>
        <dbReference type="Proteomes" id="UP000297239"/>
    </source>
</evidence>
<organism evidence="1 2">
    <name type="scientific">Leptospira kanakyensis</name>
    <dbReference type="NCBI Taxonomy" id="2484968"/>
    <lineage>
        <taxon>Bacteria</taxon>
        <taxon>Pseudomonadati</taxon>
        <taxon>Spirochaetota</taxon>
        <taxon>Spirochaetia</taxon>
        <taxon>Leptospirales</taxon>
        <taxon>Leptospiraceae</taxon>
        <taxon>Leptospira</taxon>
    </lineage>
</organism>
<dbReference type="EMBL" id="RQFF01000037">
    <property type="protein sequence ID" value="TGK67065.1"/>
    <property type="molecule type" value="Genomic_DNA"/>
</dbReference>
<accession>A0A6N4Q7V1</accession>
<protein>
    <submittedName>
        <fullName evidence="1">Uncharacterized protein</fullName>
    </submittedName>
</protein>
<comment type="caution">
    <text evidence="1">The sequence shown here is derived from an EMBL/GenBank/DDBJ whole genome shotgun (WGS) entry which is preliminary data.</text>
</comment>
<sequence length="124" mass="14172">MNKRDEQQIKTFSASTSDQEAARSYTLRSFRNSFQFILGFASRFREGTIHKQGDCFSCTVKSKRTSSIKQGKDGGICEKSESGNKSKKIFGGVPMRTHFYMQPPLLHYKKQNIVDRFISFVLGE</sequence>
<dbReference type="Proteomes" id="UP000297239">
    <property type="component" value="Unassembled WGS sequence"/>
</dbReference>
<evidence type="ECO:0000313" key="1">
    <source>
        <dbReference type="EMBL" id="TGK67065.1"/>
    </source>
</evidence>
<keyword evidence="2" id="KW-1185">Reference proteome</keyword>
<dbReference type="AlphaFoldDB" id="A0A6N4Q7V1"/>
<proteinExistence type="predicted"/>